<evidence type="ECO:0000313" key="2">
    <source>
        <dbReference type="Proteomes" id="UP001497472"/>
    </source>
</evidence>
<reference evidence="1 2" key="1">
    <citation type="submission" date="2023-11" db="EMBL/GenBank/DDBJ databases">
        <authorList>
            <person name="Okamura Y."/>
        </authorList>
    </citation>
    <scope>NUCLEOTIDE SEQUENCE [LARGE SCALE GENOMIC DNA]</scope>
</reference>
<accession>A0AAV1K139</accession>
<dbReference type="AlphaFoldDB" id="A0AAV1K139"/>
<proteinExistence type="predicted"/>
<name>A0AAV1K139_9NEOP</name>
<dbReference type="Proteomes" id="UP001497472">
    <property type="component" value="Unassembled WGS sequence"/>
</dbReference>
<gene>
    <name evidence="1" type="ORF">LNINA_LOCUS14316</name>
</gene>
<comment type="caution">
    <text evidence="1">The sequence shown here is derived from an EMBL/GenBank/DDBJ whole genome shotgun (WGS) entry which is preliminary data.</text>
</comment>
<sequence length="182" mass="19898">MANKVFVQTERVITPEGYDAFDYACDVTIVISPLNPSSHDGASPTVGRSVLIFSINNNSAMMNCAKETENERDHIMVPGRGSLLLESSNPLPARRQTYSDGRGRAGLYNEKGLCVGACIRQCVCASGTHSIDDSAAAMAPAPHNGTRPHHYDLLAVDHLDLYVRGTIDKLKTFRDLRKTYSE</sequence>
<organism evidence="1 2">
    <name type="scientific">Leptosia nina</name>
    <dbReference type="NCBI Taxonomy" id="320188"/>
    <lineage>
        <taxon>Eukaryota</taxon>
        <taxon>Metazoa</taxon>
        <taxon>Ecdysozoa</taxon>
        <taxon>Arthropoda</taxon>
        <taxon>Hexapoda</taxon>
        <taxon>Insecta</taxon>
        <taxon>Pterygota</taxon>
        <taxon>Neoptera</taxon>
        <taxon>Endopterygota</taxon>
        <taxon>Lepidoptera</taxon>
        <taxon>Glossata</taxon>
        <taxon>Ditrysia</taxon>
        <taxon>Papilionoidea</taxon>
        <taxon>Pieridae</taxon>
        <taxon>Pierinae</taxon>
        <taxon>Leptosia</taxon>
    </lineage>
</organism>
<evidence type="ECO:0000313" key="1">
    <source>
        <dbReference type="EMBL" id="CAK1555503.1"/>
    </source>
</evidence>
<dbReference type="EMBL" id="CAVLEF010000280">
    <property type="protein sequence ID" value="CAK1555503.1"/>
    <property type="molecule type" value="Genomic_DNA"/>
</dbReference>
<keyword evidence="2" id="KW-1185">Reference proteome</keyword>
<protein>
    <submittedName>
        <fullName evidence="1">Uncharacterized protein</fullName>
    </submittedName>
</protein>